<comment type="caution">
    <text evidence="1">The sequence shown here is derived from an EMBL/GenBank/DDBJ whole genome shotgun (WGS) entry which is preliminary data.</text>
</comment>
<keyword evidence="2" id="KW-1185">Reference proteome</keyword>
<gene>
    <name evidence="1" type="ORF">CwatDRAFT_5708</name>
</gene>
<reference evidence="1" key="1">
    <citation type="submission" date="2004-02" db="EMBL/GenBank/DDBJ databases">
        <authorList>
            <consortium name="DOE Joint Genome Institute"/>
        </authorList>
    </citation>
    <scope>NUCLEOTIDE SEQUENCE [LARGE SCALE GENOMIC DNA]</scope>
    <source>
        <strain evidence="1">WH 8501</strain>
    </source>
</reference>
<dbReference type="EMBL" id="AADV02000002">
    <property type="protein sequence ID" value="EAM52584.1"/>
    <property type="molecule type" value="Genomic_DNA"/>
</dbReference>
<proteinExistence type="predicted"/>
<sequence>MTIITIHEFSTGIAVQGTPENWWSTRFTGYMNLTLAKVPAVLQNAISNRLFQVAEGSVREAVETARAAKQAHSDECFRNAIEGKFGQAK</sequence>
<dbReference type="Proteomes" id="UP000003922">
    <property type="component" value="Unassembled WGS sequence"/>
</dbReference>
<organism evidence="1 2">
    <name type="scientific">Crocosphaera watsonii WH 8501</name>
    <dbReference type="NCBI Taxonomy" id="165597"/>
    <lineage>
        <taxon>Bacteria</taxon>
        <taxon>Bacillati</taxon>
        <taxon>Cyanobacteriota</taxon>
        <taxon>Cyanophyceae</taxon>
        <taxon>Oscillatoriophycideae</taxon>
        <taxon>Chroococcales</taxon>
        <taxon>Aphanothecaceae</taxon>
        <taxon>Crocosphaera</taxon>
    </lineage>
</organism>
<protein>
    <submittedName>
        <fullName evidence="1">Uncharacterized protein</fullName>
    </submittedName>
</protein>
<reference evidence="1" key="2">
    <citation type="submission" date="2005-06" db="EMBL/GenBank/DDBJ databases">
        <title>Sequencing of the draft genome and assembly of Crocosphaera watsonii WH 8501.</title>
        <authorList>
            <consortium name="US DOE Joint Genome Institute (JGI-PGF)"/>
            <person name="Copeland A."/>
            <person name="Lucas S."/>
            <person name="Lapidus A."/>
            <person name="Barry K."/>
            <person name="Detter C."/>
            <person name="Glavina T."/>
            <person name="Hammon N."/>
            <person name="Israni S."/>
            <person name="Pitluck S."/>
            <person name="Richardson P."/>
        </authorList>
    </citation>
    <scope>NUCLEOTIDE SEQUENCE [LARGE SCALE GENOMIC DNA]</scope>
    <source>
        <strain evidence="1">WH 8501</strain>
    </source>
</reference>
<evidence type="ECO:0000313" key="1">
    <source>
        <dbReference type="EMBL" id="EAM52584.1"/>
    </source>
</evidence>
<reference evidence="1" key="3">
    <citation type="submission" date="2016-12" db="EMBL/GenBank/DDBJ databases">
        <title>Annotation of the draft genome assembly of Crocosphaera watsonii WH 8501.</title>
        <authorList>
            <consortium name="US DOE Joint Genome Institute (JGI-ORNL)"/>
            <person name="Larimer F."/>
            <person name="Land M."/>
        </authorList>
    </citation>
    <scope>NUCLEOTIDE SEQUENCE</scope>
    <source>
        <strain evidence="1">WH 8501</strain>
    </source>
</reference>
<name>Q4C7N7_CROWT</name>
<dbReference type="AlphaFoldDB" id="Q4C7N7"/>
<dbReference type="KEGG" id="cwa:CwatDRAFT_5708"/>
<evidence type="ECO:0000313" key="2">
    <source>
        <dbReference type="Proteomes" id="UP000003922"/>
    </source>
</evidence>
<accession>Q4C7N7</accession>